<sequence length="173" mass="19853">MVHCKIFSTIFVYVILVQMCEGLWYHFLTGQPESEDKIIFMDKVVSPDGTEQRFETRYSGTSCYKVGPIQLKMDITRPKTFKKFLNKCHMSDLKLMHKNSPTEPYQIVKVDNKNFYNTTDGGCVPSVETHYVVLLQTTTPADETLLQIHNDLLGMGITILPKNNLSVCQPKRK</sequence>
<protein>
    <submittedName>
        <fullName evidence="2">Uncharacterized protein</fullName>
    </submittedName>
</protein>
<dbReference type="EnsemblMetazoa" id="G8876.1">
    <property type="protein sequence ID" value="G8876.1:cds"/>
    <property type="gene ID" value="G8876"/>
</dbReference>
<evidence type="ECO:0000256" key="1">
    <source>
        <dbReference type="SAM" id="Phobius"/>
    </source>
</evidence>
<keyword evidence="1" id="KW-1133">Transmembrane helix</keyword>
<dbReference type="OrthoDB" id="6175738at2759"/>
<name>A0A8W8NQU2_MAGGI</name>
<organism evidence="2 3">
    <name type="scientific">Magallana gigas</name>
    <name type="common">Pacific oyster</name>
    <name type="synonym">Crassostrea gigas</name>
    <dbReference type="NCBI Taxonomy" id="29159"/>
    <lineage>
        <taxon>Eukaryota</taxon>
        <taxon>Metazoa</taxon>
        <taxon>Spiralia</taxon>
        <taxon>Lophotrochozoa</taxon>
        <taxon>Mollusca</taxon>
        <taxon>Bivalvia</taxon>
        <taxon>Autobranchia</taxon>
        <taxon>Pteriomorphia</taxon>
        <taxon>Ostreida</taxon>
        <taxon>Ostreoidea</taxon>
        <taxon>Ostreidae</taxon>
        <taxon>Magallana</taxon>
    </lineage>
</organism>
<reference evidence="2" key="1">
    <citation type="submission" date="2022-08" db="UniProtKB">
        <authorList>
            <consortium name="EnsemblMetazoa"/>
        </authorList>
    </citation>
    <scope>IDENTIFICATION</scope>
    <source>
        <strain evidence="2">05x7-T-G4-1.051#20</strain>
    </source>
</reference>
<dbReference type="Proteomes" id="UP000005408">
    <property type="component" value="Unassembled WGS sequence"/>
</dbReference>
<accession>A0A8W8NQU2</accession>
<keyword evidence="1" id="KW-0812">Transmembrane</keyword>
<proteinExistence type="predicted"/>
<keyword evidence="1" id="KW-0472">Membrane</keyword>
<evidence type="ECO:0000313" key="2">
    <source>
        <dbReference type="EnsemblMetazoa" id="G8876.1:cds"/>
    </source>
</evidence>
<evidence type="ECO:0000313" key="3">
    <source>
        <dbReference type="Proteomes" id="UP000005408"/>
    </source>
</evidence>
<keyword evidence="3" id="KW-1185">Reference proteome</keyword>
<feature type="transmembrane region" description="Helical" evidence="1">
    <location>
        <begin position="6"/>
        <end position="28"/>
    </location>
</feature>
<dbReference type="AlphaFoldDB" id="A0A8W8NQU2"/>